<evidence type="ECO:0008006" key="4">
    <source>
        <dbReference type="Google" id="ProtNLM"/>
    </source>
</evidence>
<keyword evidence="3" id="KW-1185">Reference proteome</keyword>
<evidence type="ECO:0000256" key="1">
    <source>
        <dbReference type="SAM" id="SignalP"/>
    </source>
</evidence>
<dbReference type="Pfam" id="PF14100">
    <property type="entry name" value="DUF6807"/>
    <property type="match status" value="1"/>
</dbReference>
<feature type="chain" id="PRO_5024853824" description="Methane oxygenase PmoA" evidence="1">
    <location>
        <begin position="33"/>
        <end position="340"/>
    </location>
</feature>
<accession>A0A5K7XF64</accession>
<name>A0A5K7XF64_9BACT</name>
<dbReference type="KEGG" id="lpav:PLANPX_1241"/>
<evidence type="ECO:0000313" key="2">
    <source>
        <dbReference type="EMBL" id="BBO31629.1"/>
    </source>
</evidence>
<dbReference type="InterPro" id="IPR029475">
    <property type="entry name" value="DUF6807"/>
</dbReference>
<organism evidence="2 3">
    <name type="scientific">Lacipirellula parvula</name>
    <dbReference type="NCBI Taxonomy" id="2650471"/>
    <lineage>
        <taxon>Bacteria</taxon>
        <taxon>Pseudomonadati</taxon>
        <taxon>Planctomycetota</taxon>
        <taxon>Planctomycetia</taxon>
        <taxon>Pirellulales</taxon>
        <taxon>Lacipirellulaceae</taxon>
        <taxon>Lacipirellula</taxon>
    </lineage>
</organism>
<sequence>MCVLRSIAAQCLRYCALSSIFLITLRAEHARAAEAPAADKTQPVVASLSADRATITVAGEPFAVYQFHSGHQPVVWPIVGPAGEAMTRQYPFDAKLPTEQDDHPHHRSLWFNHGSVNGLDFWMEPEAGDKGPQIVQRTIVVQDDAADDASACLVTTNDWMNSGKKVCEDLRRICFSTDAEGRWIDFTVTVKASDGELLFGDTKEGSFGIRVPGEFDVDAKRGGQIRNSHGQVDGDAWGRSAEWVDYHGTIDGKPAGIVVFDMPDSFRHPTRWHVRTYGLFAANPFGNSDFPAGDSPQGEVRLAPGDELTLHYRVLFYSGKRTAEQIGAIYREITAKPTAP</sequence>
<keyword evidence="1" id="KW-0732">Signal</keyword>
<evidence type="ECO:0000313" key="3">
    <source>
        <dbReference type="Proteomes" id="UP000326837"/>
    </source>
</evidence>
<dbReference type="AlphaFoldDB" id="A0A5K7XF64"/>
<protein>
    <recommendedName>
        <fullName evidence="4">Methane oxygenase PmoA</fullName>
    </recommendedName>
</protein>
<gene>
    <name evidence="2" type="ORF">PLANPX_1241</name>
</gene>
<reference evidence="3" key="1">
    <citation type="submission" date="2019-10" db="EMBL/GenBank/DDBJ databases">
        <title>Lacipirellula parvula gen. nov., sp. nov., representing a lineage of planctomycetes widespread in freshwater anoxic habitats, and description of the family Lacipirellulaceae.</title>
        <authorList>
            <person name="Dedysh S.N."/>
            <person name="Kulichevskaya I.S."/>
            <person name="Beletsky A.V."/>
            <person name="Rakitin A.L."/>
            <person name="Mardanov A.V."/>
            <person name="Ivanova A.A."/>
            <person name="Saltykova V.X."/>
            <person name="Rijpstra W.I.C."/>
            <person name="Sinninghe Damste J.S."/>
            <person name="Ravin N.V."/>
        </authorList>
    </citation>
    <scope>NUCLEOTIDE SEQUENCE [LARGE SCALE GENOMIC DNA]</scope>
    <source>
        <strain evidence="3">PX69</strain>
    </source>
</reference>
<feature type="signal peptide" evidence="1">
    <location>
        <begin position="1"/>
        <end position="32"/>
    </location>
</feature>
<proteinExistence type="predicted"/>
<dbReference type="EMBL" id="AP021861">
    <property type="protein sequence ID" value="BBO31629.1"/>
    <property type="molecule type" value="Genomic_DNA"/>
</dbReference>
<dbReference type="Proteomes" id="UP000326837">
    <property type="component" value="Chromosome"/>
</dbReference>